<keyword evidence="1" id="KW-1133">Transmembrane helix</keyword>
<dbReference type="EMBL" id="CQEH01000005">
    <property type="protein sequence ID" value="CNK86817.1"/>
    <property type="molecule type" value="Genomic_DNA"/>
</dbReference>
<comment type="caution">
    <text evidence="2">The sequence shown here is derived from an EMBL/GenBank/DDBJ whole genome shotgun (WGS) entry which is preliminary data.</text>
</comment>
<dbReference type="Proteomes" id="UP000038647">
    <property type="component" value="Unassembled WGS sequence"/>
</dbReference>
<evidence type="ECO:0000313" key="2">
    <source>
        <dbReference type="EMBL" id="CNK86817.1"/>
    </source>
</evidence>
<organism evidence="2 3">
    <name type="scientific">Yersinia aldovae</name>
    <dbReference type="NCBI Taxonomy" id="29483"/>
    <lineage>
        <taxon>Bacteria</taxon>
        <taxon>Pseudomonadati</taxon>
        <taxon>Pseudomonadota</taxon>
        <taxon>Gammaproteobacteria</taxon>
        <taxon>Enterobacterales</taxon>
        <taxon>Yersiniaceae</taxon>
        <taxon>Yersinia</taxon>
    </lineage>
</organism>
<feature type="transmembrane region" description="Helical" evidence="1">
    <location>
        <begin position="12"/>
        <end position="31"/>
    </location>
</feature>
<accession>A0ABM9SRQ8</accession>
<gene>
    <name evidence="2" type="ORF">ERS137966_01509</name>
</gene>
<keyword evidence="1" id="KW-0812">Transmembrane</keyword>
<reference evidence="2 3" key="1">
    <citation type="submission" date="2015-03" db="EMBL/GenBank/DDBJ databases">
        <authorList>
            <consortium name="Pathogen Informatics"/>
            <person name="Murphy D."/>
        </authorList>
    </citation>
    <scope>NUCLEOTIDE SEQUENCE [LARGE SCALE GENOMIC DNA]</scope>
    <source>
        <strain evidence="2 3">IP08791</strain>
    </source>
</reference>
<keyword evidence="3" id="KW-1185">Reference proteome</keyword>
<proteinExistence type="predicted"/>
<evidence type="ECO:0000256" key="1">
    <source>
        <dbReference type="SAM" id="Phobius"/>
    </source>
</evidence>
<keyword evidence="1" id="KW-0472">Membrane</keyword>
<name>A0ABM9SRQ8_YERAL</name>
<sequence length="39" mass="4502">MMVSIKDDATTRSFYCAIQLTGSLSFIRLFGKEMDLLWL</sequence>
<evidence type="ECO:0000313" key="3">
    <source>
        <dbReference type="Proteomes" id="UP000038647"/>
    </source>
</evidence>
<protein>
    <submittedName>
        <fullName evidence="2">Uncharacterized protein</fullName>
    </submittedName>
</protein>